<proteinExistence type="predicted"/>
<evidence type="ECO:0000313" key="2">
    <source>
        <dbReference type="EMBL" id="KIP08489.1"/>
    </source>
</evidence>
<dbReference type="Pfam" id="PF00485">
    <property type="entry name" value="PRK"/>
    <property type="match status" value="1"/>
</dbReference>
<dbReference type="GO" id="GO:0016301">
    <property type="term" value="F:kinase activity"/>
    <property type="evidence" value="ECO:0007669"/>
    <property type="project" value="InterPro"/>
</dbReference>
<feature type="domain" description="Phosphoribulokinase/uridine kinase" evidence="1">
    <location>
        <begin position="43"/>
        <end position="203"/>
    </location>
</feature>
<accession>A0A0C3NTC5</accession>
<dbReference type="Gene3D" id="3.40.50.300">
    <property type="entry name" value="P-loop containing nucleotide triphosphate hydrolases"/>
    <property type="match status" value="1"/>
</dbReference>
<dbReference type="PANTHER" id="PTHR10285">
    <property type="entry name" value="URIDINE KINASE"/>
    <property type="match status" value="1"/>
</dbReference>
<keyword evidence="3" id="KW-1185">Reference proteome</keyword>
<dbReference type="CDD" id="cd02024">
    <property type="entry name" value="NRK1"/>
    <property type="match status" value="1"/>
</dbReference>
<dbReference type="HOGENOM" id="CLU_058668_1_1_1"/>
<evidence type="ECO:0000313" key="3">
    <source>
        <dbReference type="Proteomes" id="UP000053257"/>
    </source>
</evidence>
<gene>
    <name evidence="2" type="ORF">PHLGIDRAFT_69301</name>
</gene>
<dbReference type="STRING" id="745531.A0A0C3NTC5"/>
<dbReference type="InterPro" id="IPR027417">
    <property type="entry name" value="P-loop_NTPase"/>
</dbReference>
<name>A0A0C3NTC5_PHLG1</name>
<dbReference type="EMBL" id="KN840479">
    <property type="protein sequence ID" value="KIP08489.1"/>
    <property type="molecule type" value="Genomic_DNA"/>
</dbReference>
<dbReference type="AlphaFoldDB" id="A0A0C3NTC5"/>
<organism evidence="2 3">
    <name type="scientific">Phlebiopsis gigantea (strain 11061_1 CR5-6)</name>
    <name type="common">White-rot fungus</name>
    <name type="synonym">Peniophora gigantea</name>
    <dbReference type="NCBI Taxonomy" id="745531"/>
    <lineage>
        <taxon>Eukaryota</taxon>
        <taxon>Fungi</taxon>
        <taxon>Dikarya</taxon>
        <taxon>Basidiomycota</taxon>
        <taxon>Agaricomycotina</taxon>
        <taxon>Agaricomycetes</taxon>
        <taxon>Polyporales</taxon>
        <taxon>Phanerochaetaceae</taxon>
        <taxon>Phlebiopsis</taxon>
    </lineage>
</organism>
<dbReference type="Proteomes" id="UP000053257">
    <property type="component" value="Unassembled WGS sequence"/>
</dbReference>
<dbReference type="GO" id="GO:0005524">
    <property type="term" value="F:ATP binding"/>
    <property type="evidence" value="ECO:0007669"/>
    <property type="project" value="InterPro"/>
</dbReference>
<dbReference type="SUPFAM" id="SSF52540">
    <property type="entry name" value="P-loop containing nucleoside triphosphate hydrolases"/>
    <property type="match status" value="1"/>
</dbReference>
<evidence type="ECO:0000259" key="1">
    <source>
        <dbReference type="Pfam" id="PF00485"/>
    </source>
</evidence>
<dbReference type="InterPro" id="IPR006083">
    <property type="entry name" value="PRK/URK"/>
</dbReference>
<sequence length="281" mass="32019">MSSSSADAPVHPKLRVILVGIGCVTIIFYLGDDTKISLSLPRGATCSGKTTLAKHLRNILPNSVILHQDVRRTELPLGPQELIPIHPVYNVQDWDAPEGAIDWPRMVSSLHEIKRTGVIPAEHYSHDHLNEQKDVPIEKATVERWRKAFGEIQKQHQTEGETLVWVLVDGFLLYWDKDVIDAMDVRVFLRVPHDVLKQRRHERHGYHTAEGALWRDPPNYWEEIVWPAYVRAHTDMLEGGDLEHGRPTDKVPDMILVEGPERTMGEVVDVICERLVETVQG</sequence>
<reference evidence="2 3" key="1">
    <citation type="journal article" date="2014" name="PLoS Genet.">
        <title>Analysis of the Phlebiopsis gigantea genome, transcriptome and secretome provides insight into its pioneer colonization strategies of wood.</title>
        <authorList>
            <person name="Hori C."/>
            <person name="Ishida T."/>
            <person name="Igarashi K."/>
            <person name="Samejima M."/>
            <person name="Suzuki H."/>
            <person name="Master E."/>
            <person name="Ferreira P."/>
            <person name="Ruiz-Duenas F.J."/>
            <person name="Held B."/>
            <person name="Canessa P."/>
            <person name="Larrondo L.F."/>
            <person name="Schmoll M."/>
            <person name="Druzhinina I.S."/>
            <person name="Kubicek C.P."/>
            <person name="Gaskell J.A."/>
            <person name="Kersten P."/>
            <person name="St John F."/>
            <person name="Glasner J."/>
            <person name="Sabat G."/>
            <person name="Splinter BonDurant S."/>
            <person name="Syed K."/>
            <person name="Yadav J."/>
            <person name="Mgbeahuruike A.C."/>
            <person name="Kovalchuk A."/>
            <person name="Asiegbu F.O."/>
            <person name="Lackner G."/>
            <person name="Hoffmeister D."/>
            <person name="Rencoret J."/>
            <person name="Gutierrez A."/>
            <person name="Sun H."/>
            <person name="Lindquist E."/>
            <person name="Barry K."/>
            <person name="Riley R."/>
            <person name="Grigoriev I.V."/>
            <person name="Henrissat B."/>
            <person name="Kues U."/>
            <person name="Berka R.M."/>
            <person name="Martinez A.T."/>
            <person name="Covert S.F."/>
            <person name="Blanchette R.A."/>
            <person name="Cullen D."/>
        </authorList>
    </citation>
    <scope>NUCLEOTIDE SEQUENCE [LARGE SCALE GENOMIC DNA]</scope>
    <source>
        <strain evidence="2 3">11061_1 CR5-6</strain>
    </source>
</reference>
<dbReference type="OrthoDB" id="10041966at2759"/>
<dbReference type="FunFam" id="3.40.50.300:FF:002582">
    <property type="entry name" value="Nicotinamide riboside kinase, variant"/>
    <property type="match status" value="1"/>
</dbReference>
<protein>
    <recommendedName>
        <fullName evidence="1">Phosphoribulokinase/uridine kinase domain-containing protein</fullName>
    </recommendedName>
</protein>